<dbReference type="Gene3D" id="2.60.40.4100">
    <property type="entry name" value="Zona pellucida, ZP-C domain"/>
    <property type="match status" value="1"/>
</dbReference>
<dbReference type="InterPro" id="IPR001507">
    <property type="entry name" value="ZP_dom"/>
</dbReference>
<evidence type="ECO:0000313" key="5">
    <source>
        <dbReference type="EMBL" id="NXJ06479.1"/>
    </source>
</evidence>
<comment type="caution">
    <text evidence="5">The sequence shown here is derived from an EMBL/GenBank/DDBJ whole genome shotgun (WGS) entry which is preliminary data.</text>
</comment>
<dbReference type="PROSITE" id="PS51034">
    <property type="entry name" value="ZP_2"/>
    <property type="match status" value="1"/>
</dbReference>
<keyword evidence="3" id="KW-0325">Glycoprotein</keyword>
<dbReference type="EMBL" id="VXAB01003400">
    <property type="protein sequence ID" value="NXJ06479.1"/>
    <property type="molecule type" value="Genomic_DNA"/>
</dbReference>
<dbReference type="Proteomes" id="UP000522663">
    <property type="component" value="Unassembled WGS sequence"/>
</dbReference>
<name>A0A7K9YBP8_9GALL</name>
<dbReference type="InterPro" id="IPR055355">
    <property type="entry name" value="ZP-C"/>
</dbReference>
<feature type="non-terminal residue" evidence="5">
    <location>
        <position position="121"/>
    </location>
</feature>
<evidence type="ECO:0000256" key="1">
    <source>
        <dbReference type="ARBA" id="ARBA00022729"/>
    </source>
</evidence>
<dbReference type="FunFam" id="2.60.40.4100:FF:000005">
    <property type="entry name" value="Deleted in malignant brain tumors 1"/>
    <property type="match status" value="1"/>
</dbReference>
<feature type="domain" description="ZP" evidence="4">
    <location>
        <begin position="1"/>
        <end position="109"/>
    </location>
</feature>
<sequence>PYYIDLNQNLYLQAYLHSSDPNLMVFVDTCIASPDPHDFSTVAYDIIKNGCVRDSSYATYYSPYSHFARFKFNAFEFIHRHSSVYLRCELAVCRLGDYSSRCYQGCLSRSKREETEASSDQ</sequence>
<organism evidence="5 6">
    <name type="scientific">Odontophorus gujanensis</name>
    <name type="common">marbled wood quail</name>
    <dbReference type="NCBI Taxonomy" id="886794"/>
    <lineage>
        <taxon>Eukaryota</taxon>
        <taxon>Metazoa</taxon>
        <taxon>Chordata</taxon>
        <taxon>Craniata</taxon>
        <taxon>Vertebrata</taxon>
        <taxon>Euteleostomi</taxon>
        <taxon>Archelosauria</taxon>
        <taxon>Archosauria</taxon>
        <taxon>Dinosauria</taxon>
        <taxon>Saurischia</taxon>
        <taxon>Theropoda</taxon>
        <taxon>Coelurosauria</taxon>
        <taxon>Aves</taxon>
        <taxon>Neognathae</taxon>
        <taxon>Galloanserae</taxon>
        <taxon>Galliformes</taxon>
        <taxon>Odontophoridae</taxon>
        <taxon>Odontophorus</taxon>
    </lineage>
</organism>
<dbReference type="Pfam" id="PF00100">
    <property type="entry name" value="Zona_pellucida"/>
    <property type="match status" value="1"/>
</dbReference>
<dbReference type="PANTHER" id="PTHR14002">
    <property type="entry name" value="ENDOGLIN/TGF-BETA RECEPTOR TYPE III"/>
    <property type="match status" value="1"/>
</dbReference>
<evidence type="ECO:0000313" key="6">
    <source>
        <dbReference type="Proteomes" id="UP000522663"/>
    </source>
</evidence>
<gene>
    <name evidence="5" type="primary">Dmbt1_9</name>
    <name evidence="5" type="ORF">ODOGUJ_R10292</name>
</gene>
<dbReference type="AlphaFoldDB" id="A0A7K9YBP8"/>
<keyword evidence="6" id="KW-1185">Reference proteome</keyword>
<evidence type="ECO:0000259" key="4">
    <source>
        <dbReference type="PROSITE" id="PS51034"/>
    </source>
</evidence>
<proteinExistence type="predicted"/>
<dbReference type="PRINTS" id="PR00023">
    <property type="entry name" value="ZPELLUCIDA"/>
</dbReference>
<keyword evidence="2" id="KW-1015">Disulfide bond</keyword>
<evidence type="ECO:0000256" key="3">
    <source>
        <dbReference type="ARBA" id="ARBA00023180"/>
    </source>
</evidence>
<dbReference type="PANTHER" id="PTHR14002:SF38">
    <property type="entry name" value="CUB AND ZONA PELLUCIDA-LIKE DOMAIN-CONTAINING PROTEIN 1"/>
    <property type="match status" value="1"/>
</dbReference>
<protein>
    <submittedName>
        <fullName evidence="5">DMBT1 protein</fullName>
    </submittedName>
</protein>
<dbReference type="OrthoDB" id="10063988at2759"/>
<reference evidence="5 6" key="1">
    <citation type="submission" date="2019-09" db="EMBL/GenBank/DDBJ databases">
        <title>Bird 10,000 Genomes (B10K) Project - Family phase.</title>
        <authorList>
            <person name="Zhang G."/>
        </authorList>
    </citation>
    <scope>NUCLEOTIDE SEQUENCE [LARGE SCALE GENOMIC DNA]</scope>
    <source>
        <strain evidence="5">B10K-DU-001-53</strain>
        <tissue evidence="5">Muscle</tissue>
    </source>
</reference>
<evidence type="ECO:0000256" key="2">
    <source>
        <dbReference type="ARBA" id="ARBA00023157"/>
    </source>
</evidence>
<keyword evidence="1" id="KW-0732">Signal</keyword>
<accession>A0A7K9YBP8</accession>
<feature type="non-terminal residue" evidence="5">
    <location>
        <position position="1"/>
    </location>
</feature>
<dbReference type="InterPro" id="IPR042235">
    <property type="entry name" value="ZP-C_dom"/>
</dbReference>
<dbReference type="InterPro" id="IPR048290">
    <property type="entry name" value="ZP_chr"/>
</dbReference>